<dbReference type="GO" id="GO:0005524">
    <property type="term" value="F:ATP binding"/>
    <property type="evidence" value="ECO:0007669"/>
    <property type="project" value="InterPro"/>
</dbReference>
<feature type="domain" description="Protein kinase" evidence="2">
    <location>
        <begin position="351"/>
        <end position="606"/>
    </location>
</feature>
<dbReference type="Pfam" id="PF07714">
    <property type="entry name" value="PK_Tyr_Ser-Thr"/>
    <property type="match status" value="1"/>
</dbReference>
<dbReference type="PROSITE" id="PS50011">
    <property type="entry name" value="PROTEIN_KINASE_DOM"/>
    <property type="match status" value="1"/>
</dbReference>
<dbReference type="SUPFAM" id="SSF56112">
    <property type="entry name" value="Protein kinase-like (PK-like)"/>
    <property type="match status" value="1"/>
</dbReference>
<accession>A0AAV1R8F1</accession>
<sequence length="610" mass="67282">MAAALECWSSRASTDEDMVEQVLMRTQDRSETSSSSTTTAAASLQLSDQSSNLSLKDTISSSSAMQKRLQRLSRNVSEAIASLKNSLNLDSPRDSQVQLTSSQQGNCNGNKSERCRKVVWASVVRNLTQLYPGSQLPEKLVSNIRKHYDSMPLSYAQAGFDMKEVFLHIKLIEQALVDEQPAIMIQEVSDNEAQGSVYKLTFVCNSSISWPAMSGALDSASICCKKIQIFEKKGFTLGVVLLLVQAGQEKSFKARIENALKSSVKKSKSTTVKLPFGLCGCQEENTKGNFGEIEEDPCEQNCRNGIENSNVKIQLEMPLPTSSIVVSVDEWQTINSGGDEIGKWLLNSDNLEFIDQIGPSSFKGVYKGKRVGIEKLKGCDKGNSYELELHKDLLELMTCGHKNILQFYGICVDENHGLCVVTKLMEGGSVNELMLKNKKLQTKEIVRIATDVAEGLKFMNDHGVAYRDLNTQRISLDRHGNACLGDMGIVTACKSMGEAMEYETDGYRWLAPEIIAGDPENITETWMSNAYSFGMVVWEMVTGEAAYAAYSPVQAAVGIAACGLRPEIPKDCPPILKSLMTKCWNNSPSKRPQFSEILSILLRPSNNINR</sequence>
<dbReference type="PANTHER" id="PTHR44329">
    <property type="entry name" value="SERINE/THREONINE-PROTEIN KINASE TNNI3K-RELATED"/>
    <property type="match status" value="1"/>
</dbReference>
<feature type="compositionally biased region" description="Low complexity" evidence="1">
    <location>
        <begin position="32"/>
        <end position="45"/>
    </location>
</feature>
<feature type="region of interest" description="Disordered" evidence="1">
    <location>
        <begin position="91"/>
        <end position="110"/>
    </location>
</feature>
<comment type="caution">
    <text evidence="3">The sequence shown here is derived from an EMBL/GenBank/DDBJ whole genome shotgun (WGS) entry which is preliminary data.</text>
</comment>
<evidence type="ECO:0000313" key="4">
    <source>
        <dbReference type="Proteomes" id="UP001314170"/>
    </source>
</evidence>
<dbReference type="InterPro" id="IPR000719">
    <property type="entry name" value="Prot_kinase_dom"/>
</dbReference>
<evidence type="ECO:0000256" key="1">
    <source>
        <dbReference type="SAM" id="MobiDB-lite"/>
    </source>
</evidence>
<name>A0AAV1R8F1_9ROSI</name>
<dbReference type="Gene3D" id="1.10.510.10">
    <property type="entry name" value="Transferase(Phosphotransferase) domain 1"/>
    <property type="match status" value="1"/>
</dbReference>
<dbReference type="Proteomes" id="UP001314170">
    <property type="component" value="Unassembled WGS sequence"/>
</dbReference>
<dbReference type="PANTHER" id="PTHR44329:SF84">
    <property type="entry name" value="PROTEIN KINASE LIKE PROTEIN"/>
    <property type="match status" value="1"/>
</dbReference>
<dbReference type="AlphaFoldDB" id="A0AAV1R8F1"/>
<dbReference type="InterPro" id="IPR051681">
    <property type="entry name" value="Ser/Thr_Kinases-Pseudokinases"/>
</dbReference>
<proteinExistence type="predicted"/>
<protein>
    <recommendedName>
        <fullName evidence="2">Protein kinase domain-containing protein</fullName>
    </recommendedName>
</protein>
<dbReference type="Pfam" id="PF24093">
    <property type="entry name" value="DUF7377"/>
    <property type="match status" value="1"/>
</dbReference>
<dbReference type="InterPro" id="IPR011009">
    <property type="entry name" value="Kinase-like_dom_sf"/>
</dbReference>
<keyword evidence="4" id="KW-1185">Reference proteome</keyword>
<gene>
    <name evidence="3" type="ORF">DCAF_LOCUS7976</name>
</gene>
<dbReference type="InterPro" id="IPR055801">
    <property type="entry name" value="DUF7377"/>
</dbReference>
<dbReference type="InterPro" id="IPR001245">
    <property type="entry name" value="Ser-Thr/Tyr_kinase_cat_dom"/>
</dbReference>
<organism evidence="3 4">
    <name type="scientific">Dovyalis caffra</name>
    <dbReference type="NCBI Taxonomy" id="77055"/>
    <lineage>
        <taxon>Eukaryota</taxon>
        <taxon>Viridiplantae</taxon>
        <taxon>Streptophyta</taxon>
        <taxon>Embryophyta</taxon>
        <taxon>Tracheophyta</taxon>
        <taxon>Spermatophyta</taxon>
        <taxon>Magnoliopsida</taxon>
        <taxon>eudicotyledons</taxon>
        <taxon>Gunneridae</taxon>
        <taxon>Pentapetalae</taxon>
        <taxon>rosids</taxon>
        <taxon>fabids</taxon>
        <taxon>Malpighiales</taxon>
        <taxon>Salicaceae</taxon>
        <taxon>Flacourtieae</taxon>
        <taxon>Dovyalis</taxon>
    </lineage>
</organism>
<reference evidence="3 4" key="1">
    <citation type="submission" date="2024-01" db="EMBL/GenBank/DDBJ databases">
        <authorList>
            <person name="Waweru B."/>
        </authorList>
    </citation>
    <scope>NUCLEOTIDE SEQUENCE [LARGE SCALE GENOMIC DNA]</scope>
</reference>
<dbReference type="EMBL" id="CAWUPB010000913">
    <property type="protein sequence ID" value="CAK7330475.1"/>
    <property type="molecule type" value="Genomic_DNA"/>
</dbReference>
<evidence type="ECO:0000313" key="3">
    <source>
        <dbReference type="EMBL" id="CAK7330475.1"/>
    </source>
</evidence>
<evidence type="ECO:0000259" key="2">
    <source>
        <dbReference type="PROSITE" id="PS50011"/>
    </source>
</evidence>
<feature type="region of interest" description="Disordered" evidence="1">
    <location>
        <begin position="25"/>
        <end position="45"/>
    </location>
</feature>
<dbReference type="GO" id="GO:0004674">
    <property type="term" value="F:protein serine/threonine kinase activity"/>
    <property type="evidence" value="ECO:0007669"/>
    <property type="project" value="TreeGrafter"/>
</dbReference>